<sequence>MPCKHEEYEMEKLALQEKVEDLQTDNQAYRLDNDAIIQSMFDLKQTFQNEKDKMRQQIQALQNDIHEANTTLENFKDFKELYEELKQENESLNNQNQDLKQEIEAKNIAIQEEVKEFKSVLQGLKSFEEENNRIKEQNYALEQEVQELTKKLADCQKEMRLNEQALQEEMQEIDKGESHQSSFELTPESNESTEKEERIKTSETTDLEEKNKDIPTESSSHMETPQEETFQPRDVEDHGGWTTWLQGVALYFAFSDYIYPHF</sequence>
<feature type="compositionally biased region" description="Basic and acidic residues" evidence="1">
    <location>
        <begin position="192"/>
        <end position="215"/>
    </location>
</feature>
<protein>
    <submittedName>
        <fullName evidence="3">Uncharacterized protein PF11_0207-like isoform X2</fullName>
    </submittedName>
</protein>
<dbReference type="GeneID" id="102208967"/>
<gene>
    <name evidence="3" type="primary">LOC102208967</name>
</gene>
<keyword evidence="2" id="KW-1185">Reference proteome</keyword>
<evidence type="ECO:0000313" key="2">
    <source>
        <dbReference type="Proteomes" id="UP000695023"/>
    </source>
</evidence>
<feature type="region of interest" description="Disordered" evidence="1">
    <location>
        <begin position="170"/>
        <end position="235"/>
    </location>
</feature>
<reference evidence="3" key="1">
    <citation type="submission" date="2025-08" db="UniProtKB">
        <authorList>
            <consortium name="RefSeq"/>
        </authorList>
    </citation>
    <scope>IDENTIFICATION</scope>
</reference>
<accession>A0A9Y3S969</accession>
<evidence type="ECO:0000313" key="3">
    <source>
        <dbReference type="RefSeq" id="XP_005752817.1"/>
    </source>
</evidence>
<feature type="compositionally biased region" description="Polar residues" evidence="1">
    <location>
        <begin position="216"/>
        <end position="229"/>
    </location>
</feature>
<evidence type="ECO:0000256" key="1">
    <source>
        <dbReference type="SAM" id="MobiDB-lite"/>
    </source>
</evidence>
<dbReference type="AlphaFoldDB" id="A0A9Y3S969"/>
<feature type="compositionally biased region" description="Polar residues" evidence="1">
    <location>
        <begin position="179"/>
        <end position="190"/>
    </location>
</feature>
<dbReference type="Proteomes" id="UP000695023">
    <property type="component" value="Unplaced"/>
</dbReference>
<name>A0A9Y3S969_9CICH</name>
<dbReference type="RefSeq" id="XP_005752817.1">
    <property type="nucleotide sequence ID" value="XM_005752760.2"/>
</dbReference>
<organism evidence="2 3">
    <name type="scientific">Pundamilia nyererei</name>
    <dbReference type="NCBI Taxonomy" id="303518"/>
    <lineage>
        <taxon>Eukaryota</taxon>
        <taxon>Metazoa</taxon>
        <taxon>Chordata</taxon>
        <taxon>Craniata</taxon>
        <taxon>Vertebrata</taxon>
        <taxon>Euteleostomi</taxon>
        <taxon>Actinopterygii</taxon>
        <taxon>Neopterygii</taxon>
        <taxon>Teleostei</taxon>
        <taxon>Neoteleostei</taxon>
        <taxon>Acanthomorphata</taxon>
        <taxon>Ovalentaria</taxon>
        <taxon>Cichlomorphae</taxon>
        <taxon>Cichliformes</taxon>
        <taxon>Cichlidae</taxon>
        <taxon>African cichlids</taxon>
        <taxon>Pseudocrenilabrinae</taxon>
        <taxon>Haplochromini</taxon>
        <taxon>Pundamilia</taxon>
    </lineage>
</organism>
<proteinExistence type="predicted"/>